<proteinExistence type="predicted"/>
<keyword evidence="3" id="KW-1185">Reference proteome</keyword>
<dbReference type="InterPro" id="IPR022266">
    <property type="entry name" value="DtrJ-like"/>
</dbReference>
<keyword evidence="1" id="KW-1133">Transmembrane helix</keyword>
<dbReference type="Pfam" id="PF14348">
    <property type="entry name" value="DtrJ-like"/>
    <property type="match status" value="1"/>
</dbReference>
<comment type="caution">
    <text evidence="2">The sequence shown here is derived from an EMBL/GenBank/DDBJ whole genome shotgun (WGS) entry which is preliminary data.</text>
</comment>
<dbReference type="AlphaFoldDB" id="A0A227KT80"/>
<evidence type="ECO:0000256" key="1">
    <source>
        <dbReference type="SAM" id="Phobius"/>
    </source>
</evidence>
<keyword evidence="1" id="KW-0812">Transmembrane</keyword>
<sequence length="199" mass="22932">MNSKAALLFILSFIFVYMWMPLHFDSVHFESKLSAEVRQVSTVLHKDLRDWVTHNALKLTSLKETTVFPESKIRDESEALFEEKRDNIWNIPYFQSLRALTKLAVFRLFIALVWVLVLLPAPLAVLVDGFFERKLKFEATAAPHPVLYKVALSAPIYLGGFFALSLIWPYPAYVWLIQGAFVVFLIALHTVTANFHKFN</sequence>
<dbReference type="GeneID" id="78363311"/>
<name>A0A227KT80_9BURK</name>
<dbReference type="Proteomes" id="UP000214610">
    <property type="component" value="Unassembled WGS sequence"/>
</dbReference>
<keyword evidence="1" id="KW-0472">Membrane</keyword>
<feature type="transmembrane region" description="Helical" evidence="1">
    <location>
        <begin position="146"/>
        <end position="167"/>
    </location>
</feature>
<dbReference type="RefSeq" id="WP_066591179.1">
    <property type="nucleotide sequence ID" value="NZ_CAJTBZ010000018.1"/>
</dbReference>
<feature type="transmembrane region" description="Helical" evidence="1">
    <location>
        <begin position="104"/>
        <end position="126"/>
    </location>
</feature>
<accession>A0A227KT80</accession>
<feature type="transmembrane region" description="Helical" evidence="1">
    <location>
        <begin position="173"/>
        <end position="195"/>
    </location>
</feature>
<dbReference type="EMBL" id="NHMP01000001">
    <property type="protein sequence ID" value="OXE51104.1"/>
    <property type="molecule type" value="Genomic_DNA"/>
</dbReference>
<gene>
    <name evidence="2" type="ORF">ADH67_02080</name>
</gene>
<organism evidence="2 3">
    <name type="scientific">Turicimonas muris</name>
    <dbReference type="NCBI Taxonomy" id="1796652"/>
    <lineage>
        <taxon>Bacteria</taxon>
        <taxon>Pseudomonadati</taxon>
        <taxon>Pseudomonadota</taxon>
        <taxon>Betaproteobacteria</taxon>
        <taxon>Burkholderiales</taxon>
        <taxon>Sutterellaceae</taxon>
        <taxon>Turicimonas</taxon>
    </lineage>
</organism>
<reference evidence="3" key="1">
    <citation type="submission" date="2017-05" db="EMBL/GenBank/DDBJ databases">
        <title>Improved OligoMM genomes.</title>
        <authorList>
            <person name="Garzetti D."/>
        </authorList>
    </citation>
    <scope>NUCLEOTIDE SEQUENCE [LARGE SCALE GENOMIC DNA]</scope>
    <source>
        <strain evidence="3">YL45</strain>
    </source>
</reference>
<evidence type="ECO:0000313" key="3">
    <source>
        <dbReference type="Proteomes" id="UP000214610"/>
    </source>
</evidence>
<evidence type="ECO:0000313" key="2">
    <source>
        <dbReference type="EMBL" id="OXE51104.1"/>
    </source>
</evidence>
<protein>
    <recommendedName>
        <fullName evidence="4">DUF4400 domain-containing protein</fullName>
    </recommendedName>
</protein>
<evidence type="ECO:0008006" key="4">
    <source>
        <dbReference type="Google" id="ProtNLM"/>
    </source>
</evidence>